<feature type="region of interest" description="Disordered" evidence="1">
    <location>
        <begin position="408"/>
        <end position="434"/>
    </location>
</feature>
<evidence type="ECO:0000313" key="3">
    <source>
        <dbReference type="RefSeq" id="XP_018836472.2"/>
    </source>
</evidence>
<feature type="compositionally biased region" description="Polar residues" evidence="1">
    <location>
        <begin position="408"/>
        <end position="418"/>
    </location>
</feature>
<proteinExistence type="predicted"/>
<reference evidence="3" key="1">
    <citation type="submission" date="2025-08" db="UniProtKB">
        <authorList>
            <consortium name="RefSeq"/>
        </authorList>
    </citation>
    <scope>IDENTIFICATION</scope>
    <source>
        <tissue evidence="3">Leaves</tissue>
    </source>
</reference>
<dbReference type="SMART" id="SM00293">
    <property type="entry name" value="PWWP"/>
    <property type="match status" value="1"/>
</dbReference>
<dbReference type="InterPro" id="IPR053063">
    <property type="entry name" value="PWWP_domain_containing_PDP"/>
</dbReference>
<dbReference type="CDD" id="cd05162">
    <property type="entry name" value="PWWP"/>
    <property type="match status" value="1"/>
</dbReference>
<feature type="region of interest" description="Disordered" evidence="1">
    <location>
        <begin position="470"/>
        <end position="489"/>
    </location>
</feature>
<dbReference type="Gene3D" id="2.30.30.140">
    <property type="match status" value="1"/>
</dbReference>
<dbReference type="RefSeq" id="XP_018836472.2">
    <property type="nucleotide sequence ID" value="XM_018980927.2"/>
</dbReference>
<dbReference type="Pfam" id="PF00855">
    <property type="entry name" value="PWWP"/>
    <property type="match status" value="1"/>
</dbReference>
<accession>A0A2I4FXU9</accession>
<dbReference type="OrthoDB" id="62853at2759"/>
<evidence type="ECO:0000313" key="2">
    <source>
        <dbReference type="Proteomes" id="UP000235220"/>
    </source>
</evidence>
<name>A0A2I4FXU9_JUGRE</name>
<feature type="compositionally biased region" description="Basic and acidic residues" evidence="1">
    <location>
        <begin position="1098"/>
        <end position="1112"/>
    </location>
</feature>
<keyword evidence="2" id="KW-1185">Reference proteome</keyword>
<protein>
    <submittedName>
        <fullName evidence="3">Uncharacterized protein LOC109002988</fullName>
    </submittedName>
</protein>
<organism evidence="2 3">
    <name type="scientific">Juglans regia</name>
    <name type="common">English walnut</name>
    <dbReference type="NCBI Taxonomy" id="51240"/>
    <lineage>
        <taxon>Eukaryota</taxon>
        <taxon>Viridiplantae</taxon>
        <taxon>Streptophyta</taxon>
        <taxon>Embryophyta</taxon>
        <taxon>Tracheophyta</taxon>
        <taxon>Spermatophyta</taxon>
        <taxon>Magnoliopsida</taxon>
        <taxon>eudicotyledons</taxon>
        <taxon>Gunneridae</taxon>
        <taxon>Pentapetalae</taxon>
        <taxon>rosids</taxon>
        <taxon>fabids</taxon>
        <taxon>Fagales</taxon>
        <taxon>Juglandaceae</taxon>
        <taxon>Juglans</taxon>
    </lineage>
</organism>
<dbReference type="PANTHER" id="PTHR42851:SF4">
    <property type="entry name" value="PWWP DOMAIN-CONTAINING PROTEIN"/>
    <property type="match status" value="1"/>
</dbReference>
<dbReference type="KEGG" id="jre:109002988"/>
<dbReference type="GeneID" id="109002988"/>
<dbReference type="Gramene" id="Jr12_22360_p1">
    <property type="protein sequence ID" value="cds.Jr12_22360_p1"/>
    <property type="gene ID" value="Jr12_22360"/>
</dbReference>
<dbReference type="STRING" id="51240.A0A2I4FXU9"/>
<feature type="region of interest" description="Disordered" evidence="1">
    <location>
        <begin position="1072"/>
        <end position="1112"/>
    </location>
</feature>
<feature type="compositionally biased region" description="Polar residues" evidence="1">
    <location>
        <begin position="473"/>
        <end position="489"/>
    </location>
</feature>
<dbReference type="Proteomes" id="UP000235220">
    <property type="component" value="Chromosome 12"/>
</dbReference>
<feature type="compositionally biased region" description="Low complexity" evidence="1">
    <location>
        <begin position="758"/>
        <end position="768"/>
    </location>
</feature>
<dbReference type="PROSITE" id="PS50812">
    <property type="entry name" value="PWWP"/>
    <property type="match status" value="1"/>
</dbReference>
<dbReference type="SUPFAM" id="SSF63748">
    <property type="entry name" value="Tudor/PWWP/MBT"/>
    <property type="match status" value="1"/>
</dbReference>
<dbReference type="InterPro" id="IPR000313">
    <property type="entry name" value="PWWP_dom"/>
</dbReference>
<feature type="region of interest" description="Disordered" evidence="1">
    <location>
        <begin position="749"/>
        <end position="771"/>
    </location>
</feature>
<feature type="compositionally biased region" description="Basic and acidic residues" evidence="1">
    <location>
        <begin position="422"/>
        <end position="434"/>
    </location>
</feature>
<sequence>MDEKKGKDVCVGSVSESTTLVVSEHVAGETQVEGPHSEGVERVKDGGACNGDEIMVEVLDSNVYFDGVCTHGEARQSVAVENEIGAVGGGNSLEEDVKSLGGGTAISEAGLRGIGGSSVDASKHGTETGVEGSLGIVESLGEQTQAVVVEECEVMVREEENIEGGVVKGETGREIIASGSGTGDMTAQDATVLDSEAQNTEVGTEDGGSLVVLDSTHGGAQIFHFEEVVMVDREAVLEKEMVEVGADRGGQVMDCVVDAIEDRESKEVGALDEKASITRNENGVGDSSVVVGSVGVESLVLKQDAIFGNVEHLERGLIVEGDQPGGELANGGLNVAYNLMPQKASVVDDDVWNPGISSVVVCTTSSAENSSLQTDAFPEKALVIFNEQGMVLTSVISALDGVVSSSGRKLMEDTSSGGTKNGDGDPKSLDEKSKVAAKGDTLCSNVEGMKIDTIDENATCSMEAQQGDIEQVGESSNNQRDVSPTPVSSCLPNQAAVGGVDTAIDDKDSSQLNSTVVQEMEVDKQVIEEQLVDVETVCLSTASHEHKCANSTSDLVVTVGEATAKYDKVLSDSNVEVTETVDRDGMLSCSVNDQNLKEERMCRITQTEAHITNRMESTLMECEAVLDSISEISVPTKKDGPLESEEYLEKGVGGDLPQIECEDAMLSNQPIQVVVEAEVATVDGSDLLNSNVETDTQVVGREEIAPMDTEEILNSNMDVLGTEEFEECLRRSMAGDSAQIDSRSELQVEVEKQETKSEQVGLQEGQGMELEEDVTDTEQSKADEEKFLEQPTLNAGSMVEVHQASYQLPSEKEGEFTVSDLVWGKVRSHPWWPGQIFDPADSSEKAIKHHRKDCFLVAYFGDRTFAWNEASQLKAFRTHFSHIEKQSNSEAFQNAVDCALEEVSRRVEFGLACSCIPKDAFYRIKFQKVENTGIRQESITRDRVDRSASASSFEPDKLIKYVQALAQYPSGDSDRLEVVIAKAQLLAFSRLKGYSSLPEFQFCGQLLESDMDTLVSEDRMHSIKVFEHVDDELTSFEQEISKNQNSFSSKHKQNFKDDVFYKKKERSLSELMGDMMDSPDGDDWLDGKTTSSSKKRKAVDYHDDHGPQDGRKTISFAKVSSTIPPSFPKPSFKIGDCIRRAASQLTGSPSILKWNSERLQKIDGSHDGPAGNEADASFLESDTQRGRVGVSTEYSSLDDLLLQLQIAAQNPLKAYGLSDTIVSFFSDFRNSVIVGQHSRRALLAMDKVGGGKRKKSSHSVVGSPETYEFEDMSDTYWTDRVVQNGSEEKTSRRNKKREYQIVPVVLDTPQVGRRPYSRKRYSDGNDAVAAEKPAGYVDENSPAEILMNFAEVNSVPSETNLNKMFRRFGPLKESETEVDRDTSRARVVYKHSSDAEVAFSSAGRFNIFGPTLVNYQINYTPSALFKASPMDTAQDHEMQFDLAALEVNLV</sequence>
<evidence type="ECO:0000256" key="1">
    <source>
        <dbReference type="SAM" id="MobiDB-lite"/>
    </source>
</evidence>
<gene>
    <name evidence="3" type="primary">LOC109002988</name>
</gene>
<dbReference type="PANTHER" id="PTHR42851">
    <property type="entry name" value="ALDOLASE-RELATED"/>
    <property type="match status" value="1"/>
</dbReference>